<protein>
    <submittedName>
        <fullName evidence="2">Uncharacterized protein</fullName>
    </submittedName>
</protein>
<feature type="region of interest" description="Disordered" evidence="1">
    <location>
        <begin position="1"/>
        <end position="25"/>
    </location>
</feature>
<gene>
    <name evidence="2" type="ORF">WUBG_05403</name>
</gene>
<proteinExistence type="predicted"/>
<feature type="non-terminal residue" evidence="2">
    <location>
        <position position="1"/>
    </location>
</feature>
<evidence type="ECO:0000313" key="2">
    <source>
        <dbReference type="EMBL" id="EJW83686.1"/>
    </source>
</evidence>
<name>J9EMH9_WUCBA</name>
<dbReference type="Proteomes" id="UP000004810">
    <property type="component" value="Unassembled WGS sequence"/>
</dbReference>
<reference evidence="3" key="1">
    <citation type="submission" date="2012-08" db="EMBL/GenBank/DDBJ databases">
        <title>The Genome Sequence of Wuchereria bancrofti.</title>
        <authorList>
            <person name="Nutman T.B."/>
            <person name="Fink D.L."/>
            <person name="Russ C."/>
            <person name="Young S."/>
            <person name="Zeng Q."/>
            <person name="Koehrsen M."/>
            <person name="Alvarado L."/>
            <person name="Berlin A."/>
            <person name="Chapman S.B."/>
            <person name="Chen Z."/>
            <person name="Freedman E."/>
            <person name="Gellesch M."/>
            <person name="Goldberg J."/>
            <person name="Griggs A."/>
            <person name="Gujja S."/>
            <person name="Heilman E.R."/>
            <person name="Heiman D."/>
            <person name="Hepburn T."/>
            <person name="Howarth C."/>
            <person name="Jen D."/>
            <person name="Larson L."/>
            <person name="Lewis B."/>
            <person name="Mehta T."/>
            <person name="Park D."/>
            <person name="Pearson M."/>
            <person name="Roberts A."/>
            <person name="Saif S."/>
            <person name="Shea T."/>
            <person name="Shenoy N."/>
            <person name="Sisk P."/>
            <person name="Stolte C."/>
            <person name="Sykes S."/>
            <person name="Walk T."/>
            <person name="White J."/>
            <person name="Yandava C."/>
            <person name="Haas B."/>
            <person name="Henn M.R."/>
            <person name="Nusbaum C."/>
            <person name="Birren B."/>
        </authorList>
    </citation>
    <scope>NUCLEOTIDE SEQUENCE [LARGE SCALE GENOMIC DNA]</scope>
    <source>
        <strain evidence="3">NA</strain>
    </source>
</reference>
<accession>J9EMH9</accession>
<organism evidence="2 3">
    <name type="scientific">Wuchereria bancrofti</name>
    <dbReference type="NCBI Taxonomy" id="6293"/>
    <lineage>
        <taxon>Eukaryota</taxon>
        <taxon>Metazoa</taxon>
        <taxon>Ecdysozoa</taxon>
        <taxon>Nematoda</taxon>
        <taxon>Chromadorea</taxon>
        <taxon>Rhabditida</taxon>
        <taxon>Spirurina</taxon>
        <taxon>Spiruromorpha</taxon>
        <taxon>Filarioidea</taxon>
        <taxon>Onchocercidae</taxon>
        <taxon>Wuchereria</taxon>
    </lineage>
</organism>
<dbReference type="AlphaFoldDB" id="J9EMH9"/>
<evidence type="ECO:0000256" key="1">
    <source>
        <dbReference type="SAM" id="MobiDB-lite"/>
    </source>
</evidence>
<sequence length="72" mass="7825">KPRTTEACTSEGEKTAAARARRALPQRAVVRRPPQQNSEWQLGGVSAAVCVILPPLHTTLVWQSARMCPSVC</sequence>
<evidence type="ECO:0000313" key="3">
    <source>
        <dbReference type="Proteomes" id="UP000004810"/>
    </source>
</evidence>
<dbReference type="EMBL" id="ADBV01002049">
    <property type="protein sequence ID" value="EJW83686.1"/>
    <property type="molecule type" value="Genomic_DNA"/>
</dbReference>
<comment type="caution">
    <text evidence="2">The sequence shown here is derived from an EMBL/GenBank/DDBJ whole genome shotgun (WGS) entry which is preliminary data.</text>
</comment>